<sequence length="734" mass="82564">MIPQTREIKSFFYSQYFSDGVRITLGVLLPTIVLLQFGYFETGLTLSLGALCICVVDVPGPALHKRNAMLICNGLIFLVGIITGFARFNLYALGIEIAIFSFLFSMFTVYGNRAASVGTASLLIMIFMMDKENNTAGEIFIYSFTLLAGGIWYMLQSLLFFRIRPYRAAQQALGENMLDVVKFLRIKAEFYKTGTDFDDNYRKLVSQQIQVSQHQDVVREILFKSRITVKESTYASRILVITFVDLVDLYEQIMATHYDYTDIREKFGYTGVLEDISVILQGMADELDNIGFAILSNTRYNHLKNFDKKLEALKAKIDAVGVNEPGTSNLVLKKVLINLRDLNRRIADIFGYFQTKDSEALLERAAKVEYTKFVSHQDYSTEIFVDNLSLNSAAFKHSVRVALVCIFGFFITKSAEVMMLADYITGRKLVFGYHSYWVLLTIIVILKPGYSLSKQRNYQRLTGTIVGGLIGVAILIYINNTIIQFIFLIIFMVGAYSFQRLNYVVSVIMMTPYVLILFKFLGVGQLNIAQERIVDTIIGSIIAFIASNIIFPTWESDQLTPALRDVLHANTQYLNRIAAVMNGSASSTDYKLARKEVYVTSANLSAAFERMTSEPKSKQRKSKEVHKFVVLNHILSSYLATVASAAFSPNIQGKPHPDFLKLIRRSVAVLNDTGKKLNAKTVEVAIAEKTPSPPQATELPIIELNADEKLLKEQLGFINKVATDIAKVTDNYLA</sequence>
<dbReference type="GO" id="GO:0016020">
    <property type="term" value="C:membrane"/>
    <property type="evidence" value="ECO:0007669"/>
    <property type="project" value="UniProtKB-SubCell"/>
</dbReference>
<feature type="transmembrane region" description="Helical" evidence="5">
    <location>
        <begin position="401"/>
        <end position="421"/>
    </location>
</feature>
<dbReference type="PANTHER" id="PTHR31086">
    <property type="entry name" value="ALUMINUM-ACTIVATED MALATE TRANSPORTER 10"/>
    <property type="match status" value="1"/>
</dbReference>
<evidence type="ECO:0000256" key="5">
    <source>
        <dbReference type="SAM" id="Phobius"/>
    </source>
</evidence>
<dbReference type="InterPro" id="IPR032692">
    <property type="entry name" value="YccS_N"/>
</dbReference>
<organism evidence="8 9">
    <name type="scientific">Mucilaginibacter myungsuensis</name>
    <dbReference type="NCBI Taxonomy" id="649104"/>
    <lineage>
        <taxon>Bacteria</taxon>
        <taxon>Pseudomonadati</taxon>
        <taxon>Bacteroidota</taxon>
        <taxon>Sphingobacteriia</taxon>
        <taxon>Sphingobacteriales</taxon>
        <taxon>Sphingobacteriaceae</taxon>
        <taxon>Mucilaginibacter</taxon>
    </lineage>
</organism>
<accession>A0A929PZE9</accession>
<evidence type="ECO:0000256" key="4">
    <source>
        <dbReference type="ARBA" id="ARBA00023136"/>
    </source>
</evidence>
<keyword evidence="3 5" id="KW-1133">Transmembrane helix</keyword>
<comment type="subcellular location">
    <subcellularLocation>
        <location evidence="1">Membrane</location>
        <topology evidence="1">Multi-pass membrane protein</topology>
    </subcellularLocation>
</comment>
<dbReference type="Proteomes" id="UP000622475">
    <property type="component" value="Unassembled WGS sequence"/>
</dbReference>
<evidence type="ECO:0000313" key="8">
    <source>
        <dbReference type="EMBL" id="MBE9664342.1"/>
    </source>
</evidence>
<evidence type="ECO:0000256" key="2">
    <source>
        <dbReference type="ARBA" id="ARBA00022692"/>
    </source>
</evidence>
<keyword evidence="9" id="KW-1185">Reference proteome</keyword>
<feature type="transmembrane region" description="Helical" evidence="5">
    <location>
        <begin position="501"/>
        <end position="521"/>
    </location>
</feature>
<evidence type="ECO:0000256" key="3">
    <source>
        <dbReference type="ARBA" id="ARBA00022989"/>
    </source>
</evidence>
<dbReference type="Pfam" id="PF12805">
    <property type="entry name" value="FUSC-like"/>
    <property type="match status" value="1"/>
</dbReference>
<evidence type="ECO:0000313" key="9">
    <source>
        <dbReference type="Proteomes" id="UP000622475"/>
    </source>
</evidence>
<name>A0A929PZE9_9SPHI</name>
<feature type="transmembrane region" description="Helical" evidence="5">
    <location>
        <begin position="533"/>
        <end position="554"/>
    </location>
</feature>
<evidence type="ECO:0000259" key="7">
    <source>
        <dbReference type="Pfam" id="PF13515"/>
    </source>
</evidence>
<feature type="domain" description="Integral membrane protein YccS N-terminal" evidence="6">
    <location>
        <begin position="69"/>
        <end position="345"/>
    </location>
</feature>
<feature type="transmembrane region" description="Helical" evidence="5">
    <location>
        <begin position="68"/>
        <end position="90"/>
    </location>
</feature>
<evidence type="ECO:0000256" key="1">
    <source>
        <dbReference type="ARBA" id="ARBA00004141"/>
    </source>
</evidence>
<feature type="transmembrane region" description="Helical" evidence="5">
    <location>
        <begin position="21"/>
        <end position="40"/>
    </location>
</feature>
<feature type="domain" description="Integral membrane bound transporter" evidence="7">
    <location>
        <begin position="433"/>
        <end position="545"/>
    </location>
</feature>
<gene>
    <name evidence="8" type="ORF">IRJ16_20845</name>
</gene>
<evidence type="ECO:0000259" key="6">
    <source>
        <dbReference type="Pfam" id="PF12805"/>
    </source>
</evidence>
<dbReference type="EMBL" id="JADFFL010000011">
    <property type="protein sequence ID" value="MBE9664342.1"/>
    <property type="molecule type" value="Genomic_DNA"/>
</dbReference>
<comment type="caution">
    <text evidence="8">The sequence shown here is derived from an EMBL/GenBank/DDBJ whole genome shotgun (WGS) entry which is preliminary data.</text>
</comment>
<keyword evidence="2 5" id="KW-0812">Transmembrane</keyword>
<feature type="transmembrane region" description="Helical" evidence="5">
    <location>
        <begin position="102"/>
        <end position="127"/>
    </location>
</feature>
<keyword evidence="4 5" id="KW-0472">Membrane</keyword>
<dbReference type="AlphaFoldDB" id="A0A929PZE9"/>
<reference evidence="8" key="1">
    <citation type="submission" date="2020-10" db="EMBL/GenBank/DDBJ databases">
        <title>Mucilaginibacter mali sp. nov., isolated from rhizosphere soil of apple orchard.</title>
        <authorList>
            <person name="Lee J.-S."/>
            <person name="Kim H.S."/>
            <person name="Kim J.-S."/>
        </authorList>
    </citation>
    <scope>NUCLEOTIDE SEQUENCE</scope>
    <source>
        <strain evidence="8">KCTC 22746</strain>
    </source>
</reference>
<proteinExistence type="predicted"/>
<feature type="transmembrane region" description="Helical" evidence="5">
    <location>
        <begin position="139"/>
        <end position="161"/>
    </location>
</feature>
<protein>
    <submittedName>
        <fullName evidence="8">FUSC family protein</fullName>
    </submittedName>
</protein>
<feature type="transmembrane region" description="Helical" evidence="5">
    <location>
        <begin position="433"/>
        <end position="453"/>
    </location>
</feature>
<dbReference type="Pfam" id="PF13515">
    <property type="entry name" value="FUSC_2"/>
    <property type="match status" value="1"/>
</dbReference>
<dbReference type="InterPro" id="IPR049453">
    <property type="entry name" value="Memb_transporter_dom"/>
</dbReference>
<feature type="transmembrane region" description="Helical" evidence="5">
    <location>
        <begin position="465"/>
        <end position="495"/>
    </location>
</feature>